<dbReference type="KEGG" id="slj:EGC82_03270"/>
<proteinExistence type="predicted"/>
<name>A0A3G8LQH1_9GAMM</name>
<dbReference type="Proteomes" id="UP000278035">
    <property type="component" value="Chromosome"/>
</dbReference>
<gene>
    <name evidence="1" type="ORF">EGC82_03270</name>
</gene>
<organism evidence="1 2">
    <name type="scientific">Shewanella livingstonensis</name>
    <dbReference type="NCBI Taxonomy" id="150120"/>
    <lineage>
        <taxon>Bacteria</taxon>
        <taxon>Pseudomonadati</taxon>
        <taxon>Pseudomonadota</taxon>
        <taxon>Gammaproteobacteria</taxon>
        <taxon>Alteromonadales</taxon>
        <taxon>Shewanellaceae</taxon>
        <taxon>Shewanella</taxon>
    </lineage>
</organism>
<dbReference type="AlphaFoldDB" id="A0A3G8LQH1"/>
<dbReference type="EMBL" id="CP034015">
    <property type="protein sequence ID" value="AZG71866.1"/>
    <property type="molecule type" value="Genomic_DNA"/>
</dbReference>
<keyword evidence="2" id="KW-1185">Reference proteome</keyword>
<protein>
    <submittedName>
        <fullName evidence="1">Uncharacterized protein</fullName>
    </submittedName>
</protein>
<sequence length="268" mass="31275">MKKLLIALWRGFVGGADFTQLVTERFILEDKLLKVTIPISNIVARQLPKEVNYPYRNRHWFNTKQEIHTHETYVHIYSRVWMYLPIIGILPSSEYGMLSSVFRIKKNPEGINALDKQALGASLNREYDEYYNHPEPGEKAKGSNTRIRQEMSKHKTLSDEVMAIQLEAAINNGGYPKIPDATTVKINGIEWVFHQLVKPHSRSRTDMYCLGLDERHYLVVRFNHQVDRSDKHKKWRKAANQTQQRVMERVSLTDYVDEPPQNLLESNV</sequence>
<dbReference type="RefSeq" id="WP_124729482.1">
    <property type="nucleotide sequence ID" value="NZ_CBCSKC010000011.1"/>
</dbReference>
<evidence type="ECO:0000313" key="1">
    <source>
        <dbReference type="EMBL" id="AZG71866.1"/>
    </source>
</evidence>
<accession>A0A3G8LQH1</accession>
<dbReference type="OrthoDB" id="7055698at2"/>
<reference evidence="2" key="1">
    <citation type="submission" date="2018-11" db="EMBL/GenBank/DDBJ databases">
        <title>Shewanella sp. M2.</title>
        <authorList>
            <person name="Hwang Y.J."/>
            <person name="Hwang C.Y."/>
        </authorList>
    </citation>
    <scope>NUCLEOTIDE SEQUENCE [LARGE SCALE GENOMIC DNA]</scope>
    <source>
        <strain evidence="2">LMG 19866</strain>
    </source>
</reference>
<evidence type="ECO:0000313" key="2">
    <source>
        <dbReference type="Proteomes" id="UP000278035"/>
    </source>
</evidence>